<evidence type="ECO:0000313" key="2">
    <source>
        <dbReference type="Proteomes" id="UP001437256"/>
    </source>
</evidence>
<protein>
    <submittedName>
        <fullName evidence="1">Uncharacterized protein</fullName>
    </submittedName>
</protein>
<sequence length="331" mass="38288">MGYSSWYNWVDLQLITLSDLQAALTSQFVARPVRPTMVDSTKRYRSPNPSSCLPHDITELCTAIDDLSRYLKELNYLYGLSGDTAKDYLLGHLLKPISSPKIPKVIEVTVFPMDENIDEQNIQCQLAERNLHFYHSSTQDRQDPRCDLRYSFESPPYIDRSVKISTLSYAILVFKSSPLIVPSVPPLVLLLLMLWEWADCRKLPDWQVPKKDAITIAQDIFDLTADLAEGPKRLPNIEDAQWLPLWFRNQGIRHTLEFFKEKISFSGRMNSSYCICWNRMSLLDPLTMMDIREGFGGWPDKYRRVDAILEDVAWAFGYSGGEDMERDLRSR</sequence>
<proteinExistence type="predicted"/>
<accession>A0ABR2ZMW8</accession>
<dbReference type="EMBL" id="JBBXMP010000101">
    <property type="protein sequence ID" value="KAL0062600.1"/>
    <property type="molecule type" value="Genomic_DNA"/>
</dbReference>
<dbReference type="Proteomes" id="UP001437256">
    <property type="component" value="Unassembled WGS sequence"/>
</dbReference>
<gene>
    <name evidence="1" type="ORF">AAF712_010534</name>
</gene>
<reference evidence="1 2" key="1">
    <citation type="submission" date="2024-05" db="EMBL/GenBank/DDBJ databases">
        <title>A draft genome resource for the thread blight pathogen Marasmius tenuissimus strain MS-2.</title>
        <authorList>
            <person name="Yulfo-Soto G.E."/>
            <person name="Baruah I.K."/>
            <person name="Amoako-Attah I."/>
            <person name="Bukari Y."/>
            <person name="Meinhardt L.W."/>
            <person name="Bailey B.A."/>
            <person name="Cohen S.P."/>
        </authorList>
    </citation>
    <scope>NUCLEOTIDE SEQUENCE [LARGE SCALE GENOMIC DNA]</scope>
    <source>
        <strain evidence="1 2">MS-2</strain>
    </source>
</reference>
<organism evidence="1 2">
    <name type="scientific">Marasmius tenuissimus</name>
    <dbReference type="NCBI Taxonomy" id="585030"/>
    <lineage>
        <taxon>Eukaryota</taxon>
        <taxon>Fungi</taxon>
        <taxon>Dikarya</taxon>
        <taxon>Basidiomycota</taxon>
        <taxon>Agaricomycotina</taxon>
        <taxon>Agaricomycetes</taxon>
        <taxon>Agaricomycetidae</taxon>
        <taxon>Agaricales</taxon>
        <taxon>Marasmiineae</taxon>
        <taxon>Marasmiaceae</taxon>
        <taxon>Marasmius</taxon>
    </lineage>
</organism>
<comment type="caution">
    <text evidence="1">The sequence shown here is derived from an EMBL/GenBank/DDBJ whole genome shotgun (WGS) entry which is preliminary data.</text>
</comment>
<name>A0ABR2ZMW8_9AGAR</name>
<evidence type="ECO:0000313" key="1">
    <source>
        <dbReference type="EMBL" id="KAL0062600.1"/>
    </source>
</evidence>
<keyword evidence="2" id="KW-1185">Reference proteome</keyword>